<proteinExistence type="predicted"/>
<reference evidence="3" key="1">
    <citation type="submission" date="2021-03" db="EMBL/GenBank/DDBJ databases">
        <authorList>
            <person name="Bekaert M."/>
        </authorList>
    </citation>
    <scope>NUCLEOTIDE SEQUENCE</scope>
</reference>
<feature type="domain" description="Fibrinogen C-terminal" evidence="2">
    <location>
        <begin position="137"/>
        <end position="276"/>
    </location>
</feature>
<dbReference type="Gene3D" id="3.90.215.10">
    <property type="entry name" value="Gamma Fibrinogen, chain A, domain 1"/>
    <property type="match status" value="1"/>
</dbReference>
<evidence type="ECO:0000256" key="1">
    <source>
        <dbReference type="ARBA" id="ARBA00023157"/>
    </source>
</evidence>
<dbReference type="InterPro" id="IPR014716">
    <property type="entry name" value="Fibrinogen_a/b/g_C_1"/>
</dbReference>
<dbReference type="PANTHER" id="PTHR19143">
    <property type="entry name" value="FIBRINOGEN/TENASCIN/ANGIOPOEITIN"/>
    <property type="match status" value="1"/>
</dbReference>
<dbReference type="OrthoDB" id="7735550at2759"/>
<keyword evidence="1" id="KW-1015">Disulfide bond</keyword>
<dbReference type="InterPro" id="IPR036056">
    <property type="entry name" value="Fibrinogen-like_C"/>
</dbReference>
<evidence type="ECO:0000259" key="2">
    <source>
        <dbReference type="PROSITE" id="PS51406"/>
    </source>
</evidence>
<dbReference type="InterPro" id="IPR020837">
    <property type="entry name" value="Fibrinogen_CS"/>
</dbReference>
<dbReference type="SUPFAM" id="SSF49842">
    <property type="entry name" value="TNF-like"/>
    <property type="match status" value="1"/>
</dbReference>
<dbReference type="GO" id="GO:0005615">
    <property type="term" value="C:extracellular space"/>
    <property type="evidence" value="ECO:0007669"/>
    <property type="project" value="TreeGrafter"/>
</dbReference>
<dbReference type="Gene3D" id="2.60.120.40">
    <property type="match status" value="1"/>
</dbReference>
<sequence length="276" mass="30821">MKIEVSTLKEELTLLKQKNCECATKIDSNNNKGPKFLVSNGQAPVAFHTHLSANFNVSSNHAVAYDVVNVNVGDGYNKFSGIFKAPATGLLCTAKTSKRKHCKDMKTRTVITGTILPRECSDIADVKTGVYDIYPDGNENIHKISSHGRHALRVEMSDFDNQVKYAEYVMFSIGAERDGYQLFVGSYSGDAGDSLTDHSGMKFSTFDRDNDMLIGKCAVLHGGAWWYNNCYNSNLNGYYLHGRINYSVSGDKSVVWRSWRGDNYGLKSTKIMIRKY</sequence>
<dbReference type="EMBL" id="CAJPWZ010001878">
    <property type="protein sequence ID" value="CAG2226197.1"/>
    <property type="molecule type" value="Genomic_DNA"/>
</dbReference>
<dbReference type="PROSITE" id="PS00514">
    <property type="entry name" value="FIBRINOGEN_C_1"/>
    <property type="match status" value="1"/>
</dbReference>
<dbReference type="InterPro" id="IPR050373">
    <property type="entry name" value="Fibrinogen_C-term_domain"/>
</dbReference>
<dbReference type="SMART" id="SM00186">
    <property type="entry name" value="FBG"/>
    <property type="match status" value="1"/>
</dbReference>
<evidence type="ECO:0000313" key="3">
    <source>
        <dbReference type="EMBL" id="CAG2226197.1"/>
    </source>
</evidence>
<organism evidence="3 4">
    <name type="scientific">Mytilus edulis</name>
    <name type="common">Blue mussel</name>
    <dbReference type="NCBI Taxonomy" id="6550"/>
    <lineage>
        <taxon>Eukaryota</taxon>
        <taxon>Metazoa</taxon>
        <taxon>Spiralia</taxon>
        <taxon>Lophotrochozoa</taxon>
        <taxon>Mollusca</taxon>
        <taxon>Bivalvia</taxon>
        <taxon>Autobranchia</taxon>
        <taxon>Pteriomorphia</taxon>
        <taxon>Mytilida</taxon>
        <taxon>Mytiloidea</taxon>
        <taxon>Mytilidae</taxon>
        <taxon>Mytilinae</taxon>
        <taxon>Mytilus</taxon>
    </lineage>
</organism>
<dbReference type="InterPro" id="IPR008983">
    <property type="entry name" value="Tumour_necrosis_fac-like_dom"/>
</dbReference>
<dbReference type="PROSITE" id="PS51406">
    <property type="entry name" value="FIBRINOGEN_C_2"/>
    <property type="match status" value="1"/>
</dbReference>
<dbReference type="PANTHER" id="PTHR19143:SF327">
    <property type="entry name" value="FI21813P1-RELATED"/>
    <property type="match status" value="1"/>
</dbReference>
<dbReference type="SUPFAM" id="SSF56496">
    <property type="entry name" value="Fibrinogen C-terminal domain-like"/>
    <property type="match status" value="1"/>
</dbReference>
<dbReference type="CDD" id="cd00087">
    <property type="entry name" value="FReD"/>
    <property type="match status" value="1"/>
</dbReference>
<evidence type="ECO:0000313" key="4">
    <source>
        <dbReference type="Proteomes" id="UP000683360"/>
    </source>
</evidence>
<dbReference type="Proteomes" id="UP000683360">
    <property type="component" value="Unassembled WGS sequence"/>
</dbReference>
<dbReference type="AlphaFoldDB" id="A0A8S3T5L9"/>
<accession>A0A8S3T5L9</accession>
<gene>
    <name evidence="3" type="ORF">MEDL_39291</name>
</gene>
<name>A0A8S3T5L9_MYTED</name>
<dbReference type="InterPro" id="IPR002181">
    <property type="entry name" value="Fibrinogen_a/b/g_C_dom"/>
</dbReference>
<comment type="caution">
    <text evidence="3">The sequence shown here is derived from an EMBL/GenBank/DDBJ whole genome shotgun (WGS) entry which is preliminary data.</text>
</comment>
<dbReference type="Pfam" id="PF00147">
    <property type="entry name" value="Fibrinogen_C"/>
    <property type="match status" value="1"/>
</dbReference>
<protein>
    <recommendedName>
        <fullName evidence="2">Fibrinogen C-terminal domain-containing protein</fullName>
    </recommendedName>
</protein>
<keyword evidence="4" id="KW-1185">Reference proteome</keyword>